<feature type="transmembrane region" description="Helical" evidence="1">
    <location>
        <begin position="81"/>
        <end position="98"/>
    </location>
</feature>
<sequence>MPRDSMARVIPIVPMSTSETEVARQMQICNACRYCEGFCAVFPAITRRPEFGKADVNHLANLCHNSTYLIQALHDKAAPGYWLSFAALCGLCVTLGLYRRRADSNASAASSA</sequence>
<keyword evidence="1" id="KW-0472">Membrane</keyword>
<organism evidence="2 3">
    <name type="scientific">Burkholderia territorii</name>
    <dbReference type="NCBI Taxonomy" id="1503055"/>
    <lineage>
        <taxon>Bacteria</taxon>
        <taxon>Pseudomonadati</taxon>
        <taxon>Pseudomonadota</taxon>
        <taxon>Betaproteobacteria</taxon>
        <taxon>Burkholderiales</taxon>
        <taxon>Burkholderiaceae</taxon>
        <taxon>Burkholderia</taxon>
        <taxon>Burkholderia cepacia complex</taxon>
    </lineage>
</organism>
<keyword evidence="1" id="KW-0812">Transmembrane</keyword>
<reference evidence="2 3" key="1">
    <citation type="submission" date="2015-11" db="EMBL/GenBank/DDBJ databases">
        <title>Expanding the genomic diversity of Burkholderia species for the development of highly accurate diagnostics.</title>
        <authorList>
            <person name="Sahl J."/>
            <person name="Keim P."/>
            <person name="Wagner D."/>
        </authorList>
    </citation>
    <scope>NUCLEOTIDE SEQUENCE [LARGE SCALE GENOMIC DNA]</scope>
    <source>
        <strain evidence="2 3">MSMB793WGS</strain>
    </source>
</reference>
<evidence type="ECO:0000313" key="2">
    <source>
        <dbReference type="EMBL" id="KWN17995.1"/>
    </source>
</evidence>
<comment type="caution">
    <text evidence="2">The sequence shown here is derived from an EMBL/GenBank/DDBJ whole genome shotgun (WGS) entry which is preliminary data.</text>
</comment>
<name>A0A108EUZ5_9BURK</name>
<accession>A0A108EUZ5</accession>
<dbReference type="EMBL" id="LPLZ01000033">
    <property type="protein sequence ID" value="KWN17995.1"/>
    <property type="molecule type" value="Genomic_DNA"/>
</dbReference>
<gene>
    <name evidence="2" type="ORF">WT83_10970</name>
</gene>
<evidence type="ECO:0000313" key="3">
    <source>
        <dbReference type="Proteomes" id="UP000068016"/>
    </source>
</evidence>
<evidence type="ECO:0008006" key="4">
    <source>
        <dbReference type="Google" id="ProtNLM"/>
    </source>
</evidence>
<dbReference type="AlphaFoldDB" id="A0A108EUZ5"/>
<dbReference type="Proteomes" id="UP000068016">
    <property type="component" value="Unassembled WGS sequence"/>
</dbReference>
<protein>
    <recommendedName>
        <fullName evidence="4">Tricarballylate utilization protein B</fullName>
    </recommendedName>
</protein>
<keyword evidence="1" id="KW-1133">Transmembrane helix</keyword>
<evidence type="ECO:0000256" key="1">
    <source>
        <dbReference type="SAM" id="Phobius"/>
    </source>
</evidence>
<proteinExistence type="predicted"/>